<gene>
    <name evidence="5" type="ORF">ADUPG1_000823</name>
</gene>
<keyword evidence="3" id="KW-0687">Ribonucleoprotein</keyword>
<evidence type="ECO:0000313" key="6">
    <source>
        <dbReference type="Proteomes" id="UP001057375"/>
    </source>
</evidence>
<comment type="subcellular location">
    <subcellularLocation>
        <location evidence="1">Nucleus</location>
    </subcellularLocation>
</comment>
<dbReference type="EMBL" id="BQXS01000448">
    <property type="protein sequence ID" value="GKT28712.1"/>
    <property type="molecule type" value="Genomic_DNA"/>
</dbReference>
<dbReference type="PROSITE" id="PS52002">
    <property type="entry name" value="SM"/>
    <property type="match status" value="1"/>
</dbReference>
<dbReference type="InterPro" id="IPR047575">
    <property type="entry name" value="Sm"/>
</dbReference>
<dbReference type="InterPro" id="IPR027141">
    <property type="entry name" value="LSm4/Sm_D1/D3"/>
</dbReference>
<evidence type="ECO:0000256" key="1">
    <source>
        <dbReference type="ARBA" id="ARBA00004123"/>
    </source>
</evidence>
<comment type="caution">
    <text evidence="5">The sequence shown here is derived from an EMBL/GenBank/DDBJ whole genome shotgun (WGS) entry which is preliminary data.</text>
</comment>
<dbReference type="Gene3D" id="2.30.30.100">
    <property type="match status" value="1"/>
</dbReference>
<feature type="domain" description="Sm" evidence="4">
    <location>
        <begin position="2"/>
        <end position="74"/>
    </location>
</feature>
<evidence type="ECO:0000256" key="2">
    <source>
        <dbReference type="ARBA" id="ARBA00023242"/>
    </source>
</evidence>
<evidence type="ECO:0000256" key="3">
    <source>
        <dbReference type="ARBA" id="ARBA00023274"/>
    </source>
</evidence>
<dbReference type="InterPro" id="IPR010920">
    <property type="entry name" value="LSM_dom_sf"/>
</dbReference>
<keyword evidence="6" id="KW-1185">Reference proteome</keyword>
<dbReference type="SUPFAM" id="SSF50182">
    <property type="entry name" value="Sm-like ribonucleoproteins"/>
    <property type="match status" value="1"/>
</dbReference>
<evidence type="ECO:0000259" key="4">
    <source>
        <dbReference type="PROSITE" id="PS52002"/>
    </source>
</evidence>
<accession>A0ABQ5K822</accession>
<proteinExistence type="predicted"/>
<dbReference type="Pfam" id="PF01423">
    <property type="entry name" value="LSM"/>
    <property type="match status" value="1"/>
</dbReference>
<dbReference type="PANTHER" id="PTHR23338">
    <property type="entry name" value="SMALL NUCLEAR RIBONUCLEOPROTEIN SM"/>
    <property type="match status" value="1"/>
</dbReference>
<sequence>MKIVKFLQQLRGETVTVELKNGTSVHGTVTSVDYYMNITISNAKVRQTDGETITMDKTRVTGSNIRDVILPDTLNLESLLKK</sequence>
<protein>
    <submittedName>
        <fullName evidence="5">Like-Sm (LSM) domain containing protein, LSm4/SmD1/SmD3 like protein</fullName>
    </submittedName>
</protein>
<organism evidence="5 6">
    <name type="scientific">Aduncisulcus paluster</name>
    <dbReference type="NCBI Taxonomy" id="2918883"/>
    <lineage>
        <taxon>Eukaryota</taxon>
        <taxon>Metamonada</taxon>
        <taxon>Carpediemonas-like organisms</taxon>
        <taxon>Aduncisulcus</taxon>
    </lineage>
</organism>
<dbReference type="Proteomes" id="UP001057375">
    <property type="component" value="Unassembled WGS sequence"/>
</dbReference>
<reference evidence="5" key="1">
    <citation type="submission" date="2022-03" db="EMBL/GenBank/DDBJ databases">
        <title>Draft genome sequence of Aduncisulcus paluster, a free-living microaerophilic Fornicata.</title>
        <authorList>
            <person name="Yuyama I."/>
            <person name="Kume K."/>
            <person name="Tamura T."/>
            <person name="Inagaki Y."/>
            <person name="Hashimoto T."/>
        </authorList>
    </citation>
    <scope>NUCLEOTIDE SEQUENCE</scope>
    <source>
        <strain evidence="5">NY0171</strain>
    </source>
</reference>
<name>A0ABQ5K822_9EUKA</name>
<keyword evidence="2" id="KW-0539">Nucleus</keyword>
<evidence type="ECO:0000313" key="5">
    <source>
        <dbReference type="EMBL" id="GKT28712.1"/>
    </source>
</evidence>
<dbReference type="InterPro" id="IPR001163">
    <property type="entry name" value="Sm_dom_euk/arc"/>
</dbReference>
<dbReference type="SMART" id="SM00651">
    <property type="entry name" value="Sm"/>
    <property type="match status" value="1"/>
</dbReference>